<evidence type="ECO:0000256" key="5">
    <source>
        <dbReference type="ARBA" id="ARBA00023288"/>
    </source>
</evidence>
<dbReference type="Gene3D" id="3.40.190.10">
    <property type="entry name" value="Periplasmic binding protein-like II"/>
    <property type="match status" value="2"/>
</dbReference>
<dbReference type="PROSITE" id="PS51257">
    <property type="entry name" value="PROKAR_LIPOPROTEIN"/>
    <property type="match status" value="1"/>
</dbReference>
<keyword evidence="2" id="KW-0732">Signal</keyword>
<dbReference type="Pfam" id="PF01547">
    <property type="entry name" value="SBP_bac_1"/>
    <property type="match status" value="1"/>
</dbReference>
<organism evidence="6 7">
    <name type="scientific">Paenibacillus thalictri</name>
    <dbReference type="NCBI Taxonomy" id="2527873"/>
    <lineage>
        <taxon>Bacteria</taxon>
        <taxon>Bacillati</taxon>
        <taxon>Bacillota</taxon>
        <taxon>Bacilli</taxon>
        <taxon>Bacillales</taxon>
        <taxon>Paenibacillaceae</taxon>
        <taxon>Paenibacillus</taxon>
    </lineage>
</organism>
<evidence type="ECO:0000256" key="2">
    <source>
        <dbReference type="ARBA" id="ARBA00022729"/>
    </source>
</evidence>
<gene>
    <name evidence="6" type="ORF">EYB31_23065</name>
</gene>
<evidence type="ECO:0000256" key="4">
    <source>
        <dbReference type="ARBA" id="ARBA00023139"/>
    </source>
</evidence>
<accession>A0A4V2J3T0</accession>
<keyword evidence="7" id="KW-1185">Reference proteome</keyword>
<comment type="caution">
    <text evidence="6">The sequence shown here is derived from an EMBL/GenBank/DDBJ whole genome shotgun (WGS) entry which is preliminary data.</text>
</comment>
<protein>
    <submittedName>
        <fullName evidence="6">Extracellular solute-binding protein</fullName>
    </submittedName>
</protein>
<dbReference type="AlphaFoldDB" id="A0A4V2J3T0"/>
<dbReference type="CDD" id="cd13580">
    <property type="entry name" value="PBP2_AlgQ_like_1"/>
    <property type="match status" value="1"/>
</dbReference>
<keyword evidence="3" id="KW-0472">Membrane</keyword>
<dbReference type="Proteomes" id="UP000293142">
    <property type="component" value="Unassembled WGS sequence"/>
</dbReference>
<dbReference type="OrthoDB" id="9787283at2"/>
<dbReference type="EMBL" id="SIRE01000017">
    <property type="protein sequence ID" value="TBL75296.1"/>
    <property type="molecule type" value="Genomic_DNA"/>
</dbReference>
<sequence>MQNRTRYSGLHRIFAVLFIAVLTVSACSKGQDKAELNREKEQFSLSIMAPLHQARPPKDELIEELEKTTQTKLNIEWVPNDIYRDRLINALETNSLKKVTYVSQLDYVAVKNAIRSNMFWEIGSYLDSFPNLKTLDKHILDETTIDGKIYGIYTERPASRQGIILRKDWLNKLQLKEPKTTEELYQVLKQFTYGDPDGNGRDDTFGLADRNDLIFGAFKTLSSYFGTPNNWVVRDGKLIPDFTTPEYLDTMNFMKRLYNENLVNKDFPVTSKQVQRYMLISGKAGAIIGSMTDAPRLSDELKKINPQAELTLVNRISGPKGYGVWSIPSFSGIFLFSKKAIPTEEELRKVLAFYDRMMSPDASNLLQYGLLGKHYTVKDGKALIINVTADSRNAEVMPLEALLIANLSNPGILKVHEEAQDPLIVLADKLTTDNSRMLITDPAENLSSATYDARGADLWQIIYNATYNYIIGRIDGAGFQSEIANWERKGGSQVLDEYNEALKNNMARKK</sequence>
<evidence type="ECO:0000313" key="6">
    <source>
        <dbReference type="EMBL" id="TBL75296.1"/>
    </source>
</evidence>
<proteinExistence type="predicted"/>
<evidence type="ECO:0000256" key="3">
    <source>
        <dbReference type="ARBA" id="ARBA00023136"/>
    </source>
</evidence>
<keyword evidence="1" id="KW-1003">Cell membrane</keyword>
<dbReference type="InterPro" id="IPR050490">
    <property type="entry name" value="Bact_solute-bd_prot1"/>
</dbReference>
<dbReference type="SUPFAM" id="SSF53850">
    <property type="entry name" value="Periplasmic binding protein-like II"/>
    <property type="match status" value="1"/>
</dbReference>
<reference evidence="6 7" key="1">
    <citation type="submission" date="2019-02" db="EMBL/GenBank/DDBJ databases">
        <title>Paenibacillus sp. nov., isolated from surface-sterilized tissue of Thalictrum simplex L.</title>
        <authorList>
            <person name="Tuo L."/>
        </authorList>
    </citation>
    <scope>NUCLEOTIDE SEQUENCE [LARGE SCALE GENOMIC DNA]</scope>
    <source>
        <strain evidence="6 7">N2SHLJ1</strain>
    </source>
</reference>
<dbReference type="PANTHER" id="PTHR43649:SF33">
    <property type="entry name" value="POLYGALACTURONAN_RHAMNOGALACTURONAN-BINDING PROTEIN YTCQ"/>
    <property type="match status" value="1"/>
</dbReference>
<dbReference type="InterPro" id="IPR006059">
    <property type="entry name" value="SBP"/>
</dbReference>
<evidence type="ECO:0000256" key="1">
    <source>
        <dbReference type="ARBA" id="ARBA00022475"/>
    </source>
</evidence>
<keyword evidence="4" id="KW-0564">Palmitate</keyword>
<name>A0A4V2J3T0_9BACL</name>
<dbReference type="PANTHER" id="PTHR43649">
    <property type="entry name" value="ARABINOSE-BINDING PROTEIN-RELATED"/>
    <property type="match status" value="1"/>
</dbReference>
<dbReference type="RefSeq" id="WP_131015785.1">
    <property type="nucleotide sequence ID" value="NZ_SIRE01000017.1"/>
</dbReference>
<keyword evidence="5" id="KW-0449">Lipoprotein</keyword>
<evidence type="ECO:0000313" key="7">
    <source>
        <dbReference type="Proteomes" id="UP000293142"/>
    </source>
</evidence>